<feature type="non-terminal residue" evidence="1">
    <location>
        <position position="155"/>
    </location>
</feature>
<protein>
    <submittedName>
        <fullName evidence="1">Uncharacterized protein</fullName>
    </submittedName>
</protein>
<proteinExistence type="predicted"/>
<gene>
    <name evidence="1" type="ORF">GNF79_18645</name>
</gene>
<reference evidence="1" key="1">
    <citation type="submission" date="2019-11" db="EMBL/GenBank/DDBJ databases">
        <title>Characterization of Clostridium perfringens isolates from swine manure treated agricultural soils.</title>
        <authorList>
            <person name="Wushke S.T."/>
        </authorList>
    </citation>
    <scope>NUCLEOTIDE SEQUENCE</scope>
    <source>
        <strain evidence="1">X26</strain>
    </source>
</reference>
<feature type="non-terminal residue" evidence="1">
    <location>
        <position position="1"/>
    </location>
</feature>
<organism evidence="1 2">
    <name type="scientific">Clostridium perfringens</name>
    <dbReference type="NCBI Taxonomy" id="1502"/>
    <lineage>
        <taxon>Bacteria</taxon>
        <taxon>Bacillati</taxon>
        <taxon>Bacillota</taxon>
        <taxon>Clostridia</taxon>
        <taxon>Eubacteriales</taxon>
        <taxon>Clostridiaceae</taxon>
        <taxon>Clostridium</taxon>
    </lineage>
</organism>
<dbReference type="Proteomes" id="UP001291306">
    <property type="component" value="Unassembled WGS sequence"/>
</dbReference>
<dbReference type="EMBL" id="WNVC01000957">
    <property type="protein sequence ID" value="MDZ5001040.1"/>
    <property type="molecule type" value="Genomic_DNA"/>
</dbReference>
<dbReference type="InterPro" id="IPR032721">
    <property type="entry name" value="Toxin-deaminase"/>
</dbReference>
<name>A0AAW9I9D6_CLOPF</name>
<accession>A0AAW9I9D6</accession>
<evidence type="ECO:0000313" key="2">
    <source>
        <dbReference type="Proteomes" id="UP001291306"/>
    </source>
</evidence>
<sequence>SIEIPKEINYQYIKSKKGTVEYHQHLSNNIPRMQRLIRNMDKYMKVDEKEKTTFKIDQSKALQDSINIALAIYDNKEFKAISGSNNITNYCIAPPLERAIFKSIKVNKLGKLGVGYNRVNDSEKKIFEEIHKQIEAKVLKNEGNLILYSKWEPCP</sequence>
<dbReference type="AlphaFoldDB" id="A0AAW9I9D6"/>
<dbReference type="RefSeq" id="WP_322459207.1">
    <property type="nucleotide sequence ID" value="NZ_WNVC01000957.1"/>
</dbReference>
<evidence type="ECO:0000313" key="1">
    <source>
        <dbReference type="EMBL" id="MDZ5001040.1"/>
    </source>
</evidence>
<comment type="caution">
    <text evidence="1">The sequence shown here is derived from an EMBL/GenBank/DDBJ whole genome shotgun (WGS) entry which is preliminary data.</text>
</comment>
<dbReference type="Pfam" id="PF14424">
    <property type="entry name" value="Toxin-deaminase"/>
    <property type="match status" value="1"/>
</dbReference>